<dbReference type="SUPFAM" id="SSF54637">
    <property type="entry name" value="Thioesterase/thiol ester dehydrase-isomerase"/>
    <property type="match status" value="2"/>
</dbReference>
<evidence type="ECO:0000256" key="1">
    <source>
        <dbReference type="ARBA" id="ARBA00006500"/>
    </source>
</evidence>
<dbReference type="Proteomes" id="UP000824101">
    <property type="component" value="Unassembled WGS sequence"/>
</dbReference>
<comment type="caution">
    <text evidence="10">The sequence shown here is derived from an EMBL/GenBank/DDBJ whole genome shotgun (WGS) entry which is preliminary data.</text>
</comment>
<dbReference type="AlphaFoldDB" id="A0A9D2GHT7"/>
<sequence>MYSFDSRVRYSETDEKGTLSVTAAVNYFQDCSTFQSEDVGRGVRYFEEHGRAWWLSSWQIVFDRCPALGEPIVIATYPYDFRGIYGYRNFMILDRDGNYLVRANSVWFLYDLKEGRPVRVTEEDVRPYGDLKAEPLPMDYAAGKLETLKEYREEKRLVVGRHHIDTNHHMNNARYAEIAAEFLPENFQVGELRMEYRKAAVLGDVIVPRIGQSGGGITVELYSPAGERYGAAWFLEKRGKV</sequence>
<keyword evidence="4" id="KW-0276">Fatty acid metabolism</keyword>
<evidence type="ECO:0000259" key="8">
    <source>
        <dbReference type="Pfam" id="PF01643"/>
    </source>
</evidence>
<dbReference type="Pfam" id="PF01643">
    <property type="entry name" value="Acyl-ACP_TE"/>
    <property type="match status" value="1"/>
</dbReference>
<dbReference type="GO" id="GO:0016297">
    <property type="term" value="F:fatty acyl-[ACP] hydrolase activity"/>
    <property type="evidence" value="ECO:0007669"/>
    <property type="project" value="InterPro"/>
</dbReference>
<dbReference type="InterPro" id="IPR002864">
    <property type="entry name" value="Acyl-ACP_thioesterase_NHD"/>
</dbReference>
<dbReference type="Gene3D" id="3.10.129.10">
    <property type="entry name" value="Hotdog Thioesterase"/>
    <property type="match status" value="1"/>
</dbReference>
<dbReference type="GO" id="GO:0000036">
    <property type="term" value="F:acyl carrier activity"/>
    <property type="evidence" value="ECO:0007669"/>
    <property type="project" value="TreeGrafter"/>
</dbReference>
<evidence type="ECO:0000256" key="5">
    <source>
        <dbReference type="ARBA" id="ARBA00022946"/>
    </source>
</evidence>
<feature type="domain" description="Acyl-ACP thioesterase N-terminal hotdog" evidence="8">
    <location>
        <begin position="7"/>
        <end position="128"/>
    </location>
</feature>
<dbReference type="CDD" id="cd00586">
    <property type="entry name" value="4HBT"/>
    <property type="match status" value="1"/>
</dbReference>
<protein>
    <submittedName>
        <fullName evidence="10">Acyl-[acyl-carrier-protein] thioesterase</fullName>
    </submittedName>
</protein>
<keyword evidence="5" id="KW-0809">Transit peptide</keyword>
<organism evidence="10 11">
    <name type="scientific">Candidatus Lachnoclostridium stercorigallinarum</name>
    <dbReference type="NCBI Taxonomy" id="2838634"/>
    <lineage>
        <taxon>Bacteria</taxon>
        <taxon>Bacillati</taxon>
        <taxon>Bacillota</taxon>
        <taxon>Clostridia</taxon>
        <taxon>Lachnospirales</taxon>
        <taxon>Lachnospiraceae</taxon>
    </lineage>
</organism>
<dbReference type="InterPro" id="IPR045023">
    <property type="entry name" value="FATA/B"/>
</dbReference>
<keyword evidence="3" id="KW-0378">Hydrolase</keyword>
<feature type="domain" description="Acyl-ACP thioesterase-like C-terminal" evidence="9">
    <location>
        <begin position="150"/>
        <end position="206"/>
    </location>
</feature>
<evidence type="ECO:0000256" key="3">
    <source>
        <dbReference type="ARBA" id="ARBA00022801"/>
    </source>
</evidence>
<dbReference type="PANTHER" id="PTHR31727:SF6">
    <property type="entry name" value="OLEOYL-ACYL CARRIER PROTEIN THIOESTERASE 1, CHLOROPLASTIC"/>
    <property type="match status" value="1"/>
</dbReference>
<evidence type="ECO:0000259" key="9">
    <source>
        <dbReference type="Pfam" id="PF20791"/>
    </source>
</evidence>
<gene>
    <name evidence="10" type="ORF">IAA17_05085</name>
</gene>
<dbReference type="Pfam" id="PF20791">
    <property type="entry name" value="Acyl-ACP_TE_C"/>
    <property type="match status" value="1"/>
</dbReference>
<evidence type="ECO:0000256" key="4">
    <source>
        <dbReference type="ARBA" id="ARBA00022832"/>
    </source>
</evidence>
<keyword evidence="7" id="KW-0275">Fatty acid biosynthesis</keyword>
<keyword evidence="2" id="KW-0444">Lipid biosynthesis</keyword>
<evidence type="ECO:0000313" key="11">
    <source>
        <dbReference type="Proteomes" id="UP000824101"/>
    </source>
</evidence>
<dbReference type="EMBL" id="DXBC01000076">
    <property type="protein sequence ID" value="HIZ79142.1"/>
    <property type="molecule type" value="Genomic_DNA"/>
</dbReference>
<comment type="similarity">
    <text evidence="1">Belongs to the acyl-ACP thioesterase family.</text>
</comment>
<dbReference type="InterPro" id="IPR029069">
    <property type="entry name" value="HotDog_dom_sf"/>
</dbReference>
<accession>A0A9D2GHT7</accession>
<proteinExistence type="inferred from homology"/>
<dbReference type="InterPro" id="IPR049427">
    <property type="entry name" value="Acyl-ACP_TE_C"/>
</dbReference>
<reference evidence="10" key="2">
    <citation type="submission" date="2021-04" db="EMBL/GenBank/DDBJ databases">
        <authorList>
            <person name="Gilroy R."/>
        </authorList>
    </citation>
    <scope>NUCLEOTIDE SEQUENCE</scope>
    <source>
        <strain evidence="10">ChiBcec1-1093</strain>
    </source>
</reference>
<dbReference type="PANTHER" id="PTHR31727">
    <property type="entry name" value="OLEOYL-ACYL CARRIER PROTEIN THIOESTERASE 1, CHLOROPLASTIC"/>
    <property type="match status" value="1"/>
</dbReference>
<evidence type="ECO:0000313" key="10">
    <source>
        <dbReference type="EMBL" id="HIZ79142.1"/>
    </source>
</evidence>
<evidence type="ECO:0000256" key="2">
    <source>
        <dbReference type="ARBA" id="ARBA00022516"/>
    </source>
</evidence>
<evidence type="ECO:0000256" key="7">
    <source>
        <dbReference type="ARBA" id="ARBA00023160"/>
    </source>
</evidence>
<evidence type="ECO:0000256" key="6">
    <source>
        <dbReference type="ARBA" id="ARBA00023098"/>
    </source>
</evidence>
<keyword evidence="6" id="KW-0443">Lipid metabolism</keyword>
<reference evidence="10" key="1">
    <citation type="journal article" date="2021" name="PeerJ">
        <title>Extensive microbial diversity within the chicken gut microbiome revealed by metagenomics and culture.</title>
        <authorList>
            <person name="Gilroy R."/>
            <person name="Ravi A."/>
            <person name="Getino M."/>
            <person name="Pursley I."/>
            <person name="Horton D.L."/>
            <person name="Alikhan N.F."/>
            <person name="Baker D."/>
            <person name="Gharbi K."/>
            <person name="Hall N."/>
            <person name="Watson M."/>
            <person name="Adriaenssens E.M."/>
            <person name="Foster-Nyarko E."/>
            <person name="Jarju S."/>
            <person name="Secka A."/>
            <person name="Antonio M."/>
            <person name="Oren A."/>
            <person name="Chaudhuri R.R."/>
            <person name="La Ragione R."/>
            <person name="Hildebrand F."/>
            <person name="Pallen M.J."/>
        </authorList>
    </citation>
    <scope>NUCLEOTIDE SEQUENCE</scope>
    <source>
        <strain evidence="10">ChiBcec1-1093</strain>
    </source>
</reference>
<name>A0A9D2GHT7_9FIRM</name>